<accession>A0ACB9CM87</accession>
<reference evidence="1 2" key="2">
    <citation type="journal article" date="2022" name="Mol. Ecol. Resour.">
        <title>The genomes of chicory, endive, great burdock and yacon provide insights into Asteraceae paleo-polyploidization history and plant inulin production.</title>
        <authorList>
            <person name="Fan W."/>
            <person name="Wang S."/>
            <person name="Wang H."/>
            <person name="Wang A."/>
            <person name="Jiang F."/>
            <person name="Liu H."/>
            <person name="Zhao H."/>
            <person name="Xu D."/>
            <person name="Zhang Y."/>
        </authorList>
    </citation>
    <scope>NUCLEOTIDE SEQUENCE [LARGE SCALE GENOMIC DNA]</scope>
    <source>
        <strain evidence="2">cv. Niubang</strain>
    </source>
</reference>
<gene>
    <name evidence="1" type="ORF">L6452_14875</name>
</gene>
<reference evidence="2" key="1">
    <citation type="journal article" date="2022" name="Mol. Ecol. Resour.">
        <title>The genomes of chicory, endive, great burdock and yacon provide insights into Asteraceae palaeo-polyploidization history and plant inulin production.</title>
        <authorList>
            <person name="Fan W."/>
            <person name="Wang S."/>
            <person name="Wang H."/>
            <person name="Wang A."/>
            <person name="Jiang F."/>
            <person name="Liu H."/>
            <person name="Zhao H."/>
            <person name="Xu D."/>
            <person name="Zhang Y."/>
        </authorList>
    </citation>
    <scope>NUCLEOTIDE SEQUENCE [LARGE SCALE GENOMIC DNA]</scope>
    <source>
        <strain evidence="2">cv. Niubang</strain>
    </source>
</reference>
<comment type="caution">
    <text evidence="1">The sequence shown here is derived from an EMBL/GenBank/DDBJ whole genome shotgun (WGS) entry which is preliminary data.</text>
</comment>
<evidence type="ECO:0000313" key="1">
    <source>
        <dbReference type="EMBL" id="KAI3735379.1"/>
    </source>
</evidence>
<proteinExistence type="predicted"/>
<dbReference type="Proteomes" id="UP001055879">
    <property type="component" value="Linkage Group LG04"/>
</dbReference>
<name>A0ACB9CM87_ARCLA</name>
<evidence type="ECO:0000313" key="2">
    <source>
        <dbReference type="Proteomes" id="UP001055879"/>
    </source>
</evidence>
<protein>
    <submittedName>
        <fullName evidence="1">Uncharacterized protein</fullName>
    </submittedName>
</protein>
<sequence>MVGDQSISLPDFFDSTTSAQQFGETKFLSTGVASPDDIFSVLEALEGVSSEFTALTPLDEIENGVEEGGVHNHLLSQKSTSLSAVQELVEAELEAFSPKNKRQKVSSAEEGCENSDGQLKMSHVTVERNRRKQMNEHLTVLRSLMPCFYVKRGDQASIIGGVVDYITELQQVLQSLEAKKQRKVYSDVLSPRLISSPRTLPLSPRKPPLSPRPSLPISPRTPQSASPYRHRLPSYLLSPSAMGNTTPASPCNSSSNSDTINELVANSKSSIADVEVKFSGSNLLLKTLSPRLPGQATKIISVLEDLSLEILQASINTVDETLVNSFTIKIGIECKLSAEDLAQHIQHTFC</sequence>
<keyword evidence="2" id="KW-1185">Reference proteome</keyword>
<organism evidence="1 2">
    <name type="scientific">Arctium lappa</name>
    <name type="common">Greater burdock</name>
    <name type="synonym">Lappa major</name>
    <dbReference type="NCBI Taxonomy" id="4217"/>
    <lineage>
        <taxon>Eukaryota</taxon>
        <taxon>Viridiplantae</taxon>
        <taxon>Streptophyta</taxon>
        <taxon>Embryophyta</taxon>
        <taxon>Tracheophyta</taxon>
        <taxon>Spermatophyta</taxon>
        <taxon>Magnoliopsida</taxon>
        <taxon>eudicotyledons</taxon>
        <taxon>Gunneridae</taxon>
        <taxon>Pentapetalae</taxon>
        <taxon>asterids</taxon>
        <taxon>campanulids</taxon>
        <taxon>Asterales</taxon>
        <taxon>Asteraceae</taxon>
        <taxon>Carduoideae</taxon>
        <taxon>Cardueae</taxon>
        <taxon>Arctiinae</taxon>
        <taxon>Arctium</taxon>
    </lineage>
</organism>
<dbReference type="EMBL" id="CM042050">
    <property type="protein sequence ID" value="KAI3735379.1"/>
    <property type="molecule type" value="Genomic_DNA"/>
</dbReference>